<proteinExistence type="predicted"/>
<dbReference type="OrthoDB" id="9800780at2"/>
<gene>
    <name evidence="2" type="ORF">DFP94_101551</name>
</gene>
<keyword evidence="3" id="KW-1185">Reference proteome</keyword>
<dbReference type="RefSeq" id="WP_114494895.1">
    <property type="nucleotide sequence ID" value="NZ_QPJW01000001.1"/>
</dbReference>
<dbReference type="InterPro" id="IPR036779">
    <property type="entry name" value="LysM_dom_sf"/>
</dbReference>
<comment type="caution">
    <text evidence="2">The sequence shown here is derived from an EMBL/GenBank/DDBJ whole genome shotgun (WGS) entry which is preliminary data.</text>
</comment>
<dbReference type="Proteomes" id="UP000253090">
    <property type="component" value="Unassembled WGS sequence"/>
</dbReference>
<dbReference type="Gene3D" id="3.10.350.10">
    <property type="entry name" value="LysM domain"/>
    <property type="match status" value="1"/>
</dbReference>
<evidence type="ECO:0000313" key="2">
    <source>
        <dbReference type="EMBL" id="RCX22962.1"/>
    </source>
</evidence>
<dbReference type="AlphaFoldDB" id="A0A369BMY4"/>
<dbReference type="CDD" id="cd00118">
    <property type="entry name" value="LysM"/>
    <property type="match status" value="1"/>
</dbReference>
<evidence type="ECO:0000259" key="1">
    <source>
        <dbReference type="PROSITE" id="PS51782"/>
    </source>
</evidence>
<reference evidence="2 3" key="1">
    <citation type="submission" date="2018-07" db="EMBL/GenBank/DDBJ databases">
        <title>Genomic Encyclopedia of Type Strains, Phase III (KMG-III): the genomes of soil and plant-associated and newly described type strains.</title>
        <authorList>
            <person name="Whitman W."/>
        </authorList>
    </citation>
    <scope>NUCLEOTIDE SEQUENCE [LARGE SCALE GENOMIC DNA]</scope>
    <source>
        <strain evidence="2 3">CECT 8333</strain>
    </source>
</reference>
<feature type="domain" description="LysM" evidence="1">
    <location>
        <begin position="173"/>
        <end position="223"/>
    </location>
</feature>
<accession>A0A369BMY4</accession>
<dbReference type="SUPFAM" id="SSF54106">
    <property type="entry name" value="LysM domain"/>
    <property type="match status" value="1"/>
</dbReference>
<dbReference type="PANTHER" id="PTHR34700:SF4">
    <property type="entry name" value="PHAGE-LIKE ELEMENT PBSX PROTEIN XKDP"/>
    <property type="match status" value="1"/>
</dbReference>
<organism evidence="2 3">
    <name type="scientific">Fontibacillus phaseoli</name>
    <dbReference type="NCBI Taxonomy" id="1416533"/>
    <lineage>
        <taxon>Bacteria</taxon>
        <taxon>Bacillati</taxon>
        <taxon>Bacillota</taxon>
        <taxon>Bacilli</taxon>
        <taxon>Bacillales</taxon>
        <taxon>Paenibacillaceae</taxon>
        <taxon>Fontibacillus</taxon>
    </lineage>
</organism>
<dbReference type="EMBL" id="QPJW01000001">
    <property type="protein sequence ID" value="RCX22962.1"/>
    <property type="molecule type" value="Genomic_DNA"/>
</dbReference>
<dbReference type="PANTHER" id="PTHR34700">
    <property type="entry name" value="POTASSIUM BINDING PROTEIN KBP"/>
    <property type="match status" value="1"/>
</dbReference>
<dbReference type="InterPro" id="IPR018392">
    <property type="entry name" value="LysM"/>
</dbReference>
<name>A0A369BMY4_9BACL</name>
<dbReference type="SMART" id="SM00257">
    <property type="entry name" value="LysM"/>
    <property type="match status" value="1"/>
</dbReference>
<protein>
    <submittedName>
        <fullName evidence="2">LysM domain-containing protein</fullName>
    </submittedName>
</protein>
<evidence type="ECO:0000313" key="3">
    <source>
        <dbReference type="Proteomes" id="UP000253090"/>
    </source>
</evidence>
<sequence length="225" mass="24807">MFIAEFWLKFNNGAETLQLPVNPDAISVTSTHGFKDIDVTNLGEYTVIGGGQLREYSLSSFFPRDHNTSFCAVPSVVDPYECVAIIERWQRSGKPTRFIVTGTPINVAVTIRSFEYSERGGEPGDVYYTLGLKEYVFLTVNKKDDNSAAGGSVSVSMPKLNAAARPSTRETPKSYTVKAGDSLWKIAARVYGNGDDWRKIYDKNKKVIGANPNLIKPGQKLVIPS</sequence>
<dbReference type="InterPro" id="IPR052196">
    <property type="entry name" value="Bact_Kbp"/>
</dbReference>
<dbReference type="PROSITE" id="PS51782">
    <property type="entry name" value="LYSM"/>
    <property type="match status" value="1"/>
</dbReference>
<dbReference type="Pfam" id="PF01476">
    <property type="entry name" value="LysM"/>
    <property type="match status" value="1"/>
</dbReference>